<keyword evidence="4" id="KW-1185">Reference proteome</keyword>
<evidence type="ECO:0000313" key="3">
    <source>
        <dbReference type="EMBL" id="MEX6686442.1"/>
    </source>
</evidence>
<dbReference type="Proteomes" id="UP001560573">
    <property type="component" value="Unassembled WGS sequence"/>
</dbReference>
<evidence type="ECO:0000313" key="4">
    <source>
        <dbReference type="Proteomes" id="UP001560573"/>
    </source>
</evidence>
<comment type="caution">
    <text evidence="3">The sequence shown here is derived from an EMBL/GenBank/DDBJ whole genome shotgun (WGS) entry which is preliminary data.</text>
</comment>
<organism evidence="3 4">
    <name type="scientific">Danxiaibacter flavus</name>
    <dbReference type="NCBI Taxonomy" id="3049108"/>
    <lineage>
        <taxon>Bacteria</taxon>
        <taxon>Pseudomonadati</taxon>
        <taxon>Bacteroidota</taxon>
        <taxon>Chitinophagia</taxon>
        <taxon>Chitinophagales</taxon>
        <taxon>Chitinophagaceae</taxon>
        <taxon>Danxiaibacter</taxon>
    </lineage>
</organism>
<name>A0ABV3Z999_9BACT</name>
<dbReference type="SUPFAM" id="SSF57884">
    <property type="entry name" value="Ada DNA repair protein, N-terminal domain (N-Ada 10)"/>
    <property type="match status" value="1"/>
</dbReference>
<reference evidence="3 4" key="1">
    <citation type="submission" date="2023-07" db="EMBL/GenBank/DDBJ databases">
        <authorList>
            <person name="Lian W.-H."/>
        </authorList>
    </citation>
    <scope>NUCLEOTIDE SEQUENCE [LARGE SCALE GENOMIC DNA]</scope>
    <source>
        <strain evidence="3 4">SYSU DXS3180</strain>
    </source>
</reference>
<dbReference type="Gene3D" id="3.40.10.10">
    <property type="entry name" value="DNA Methylphosphotriester Repair Domain"/>
    <property type="match status" value="1"/>
</dbReference>
<protein>
    <submittedName>
        <fullName evidence="3">Ada metal-binding domain-containing protein</fullName>
    </submittedName>
</protein>
<dbReference type="RefSeq" id="WP_369327837.1">
    <property type="nucleotide sequence ID" value="NZ_JAULBC010000001.1"/>
</dbReference>
<evidence type="ECO:0000259" key="2">
    <source>
        <dbReference type="Pfam" id="PF02805"/>
    </source>
</evidence>
<dbReference type="InterPro" id="IPR035451">
    <property type="entry name" value="Ada-like_dom_sf"/>
</dbReference>
<sequence length="88" mass="10181">MIRQIDAGVDEASQKKQLRKLIRQGTIQYAGYIPGKIYGRLSCSSGKRMKAKNRIFFSNEEEAILAGYRPCGHCLKERYKMWKLTHSK</sequence>
<gene>
    <name evidence="3" type="ORF">QTN47_03000</name>
</gene>
<evidence type="ECO:0000256" key="1">
    <source>
        <dbReference type="ARBA" id="ARBA00023159"/>
    </source>
</evidence>
<feature type="domain" description="Ada DNA repair metal-binding" evidence="2">
    <location>
        <begin position="35"/>
        <end position="74"/>
    </location>
</feature>
<dbReference type="EMBL" id="JAULBC010000001">
    <property type="protein sequence ID" value="MEX6686442.1"/>
    <property type="molecule type" value="Genomic_DNA"/>
</dbReference>
<proteinExistence type="predicted"/>
<keyword evidence="1" id="KW-0010">Activator</keyword>
<dbReference type="InterPro" id="IPR004026">
    <property type="entry name" value="Ada_DNA_repair_Zn-bd"/>
</dbReference>
<dbReference type="Pfam" id="PF02805">
    <property type="entry name" value="Ada_Zn_binding"/>
    <property type="match status" value="1"/>
</dbReference>
<accession>A0ABV3Z999</accession>